<dbReference type="Gene3D" id="3.90.380.10">
    <property type="entry name" value="Naphthalene 1,2-dioxygenase Alpha Subunit, Chain A, domain 1"/>
    <property type="match status" value="2"/>
</dbReference>
<evidence type="ECO:0000256" key="1">
    <source>
        <dbReference type="ARBA" id="ARBA00004229"/>
    </source>
</evidence>
<accession>A0A811MP20</accession>
<evidence type="ECO:0000256" key="4">
    <source>
        <dbReference type="ARBA" id="ARBA00022714"/>
    </source>
</evidence>
<keyword evidence="12" id="KW-1185">Reference proteome</keyword>
<keyword evidence="2" id="KW-0150">Chloroplast</keyword>
<feature type="compositionally biased region" description="Polar residues" evidence="9">
    <location>
        <begin position="59"/>
        <end position="70"/>
    </location>
</feature>
<keyword evidence="4" id="KW-0001">2Fe-2S</keyword>
<keyword evidence="8" id="KW-0411">Iron-sulfur</keyword>
<dbReference type="GO" id="GO:0046872">
    <property type="term" value="F:metal ion binding"/>
    <property type="evidence" value="ECO:0007669"/>
    <property type="project" value="UniProtKB-KW"/>
</dbReference>
<name>A0A811MP20_9POAL</name>
<comment type="subcellular location">
    <subcellularLocation>
        <location evidence="1">Plastid</location>
        <location evidence="1">Chloroplast</location>
    </subcellularLocation>
</comment>
<comment type="caution">
    <text evidence="11">The sequence shown here is derived from an EMBL/GenBank/DDBJ whole genome shotgun (WGS) entry which is preliminary data.</text>
</comment>
<keyword evidence="6" id="KW-0809">Transit peptide</keyword>
<keyword evidence="5" id="KW-0479">Metal-binding</keyword>
<dbReference type="PANTHER" id="PTHR21266:SF58">
    <property type="entry name" value="PHEOPHORBIDE A OXYGENASE"/>
    <property type="match status" value="1"/>
</dbReference>
<dbReference type="SUPFAM" id="SSF50022">
    <property type="entry name" value="ISP domain"/>
    <property type="match status" value="1"/>
</dbReference>
<evidence type="ECO:0000256" key="3">
    <source>
        <dbReference type="ARBA" id="ARBA00022640"/>
    </source>
</evidence>
<dbReference type="OrthoDB" id="426882at2759"/>
<dbReference type="Proteomes" id="UP000604825">
    <property type="component" value="Unassembled WGS sequence"/>
</dbReference>
<feature type="domain" description="Rieske" evidence="10">
    <location>
        <begin position="83"/>
        <end position="192"/>
    </location>
</feature>
<evidence type="ECO:0000256" key="9">
    <source>
        <dbReference type="SAM" id="MobiDB-lite"/>
    </source>
</evidence>
<dbReference type="InterPro" id="IPR013626">
    <property type="entry name" value="PaO"/>
</dbReference>
<dbReference type="PROSITE" id="PS51296">
    <property type="entry name" value="RIESKE"/>
    <property type="match status" value="1"/>
</dbReference>
<dbReference type="InterPro" id="IPR017941">
    <property type="entry name" value="Rieske_2Fe-2S"/>
</dbReference>
<gene>
    <name evidence="11" type="ORF">NCGR_LOCUS4760</name>
</gene>
<evidence type="ECO:0000256" key="8">
    <source>
        <dbReference type="ARBA" id="ARBA00023014"/>
    </source>
</evidence>
<dbReference type="GO" id="GO:0010277">
    <property type="term" value="F:chlorophyllide a oxygenase activity"/>
    <property type="evidence" value="ECO:0007669"/>
    <property type="project" value="InterPro"/>
</dbReference>
<evidence type="ECO:0000256" key="7">
    <source>
        <dbReference type="ARBA" id="ARBA00023004"/>
    </source>
</evidence>
<evidence type="ECO:0000259" key="10">
    <source>
        <dbReference type="PROSITE" id="PS51296"/>
    </source>
</evidence>
<reference evidence="11" key="1">
    <citation type="submission" date="2020-10" db="EMBL/GenBank/DDBJ databases">
        <authorList>
            <person name="Han B."/>
            <person name="Lu T."/>
            <person name="Zhao Q."/>
            <person name="Huang X."/>
            <person name="Zhao Y."/>
        </authorList>
    </citation>
    <scope>NUCLEOTIDE SEQUENCE</scope>
</reference>
<dbReference type="SUPFAM" id="SSF55961">
    <property type="entry name" value="Bet v1-like"/>
    <property type="match status" value="1"/>
</dbReference>
<dbReference type="InterPro" id="IPR050584">
    <property type="entry name" value="Cholesterol_7-desaturase"/>
</dbReference>
<keyword evidence="3" id="KW-0934">Plastid</keyword>
<dbReference type="Gene3D" id="2.102.10.10">
    <property type="entry name" value="Rieske [2Fe-2S] iron-sulphur domain"/>
    <property type="match status" value="1"/>
</dbReference>
<dbReference type="Pfam" id="PF00355">
    <property type="entry name" value="Rieske"/>
    <property type="match status" value="1"/>
</dbReference>
<evidence type="ECO:0000313" key="12">
    <source>
        <dbReference type="Proteomes" id="UP000604825"/>
    </source>
</evidence>
<evidence type="ECO:0000313" key="11">
    <source>
        <dbReference type="EMBL" id="CAD6207155.1"/>
    </source>
</evidence>
<dbReference type="InterPro" id="IPR036922">
    <property type="entry name" value="Rieske_2Fe-2S_sf"/>
</dbReference>
<dbReference type="CDD" id="cd03480">
    <property type="entry name" value="Rieske_RO_Alpha_PaO"/>
    <property type="match status" value="1"/>
</dbReference>
<proteinExistence type="predicted"/>
<dbReference type="GO" id="GO:0009507">
    <property type="term" value="C:chloroplast"/>
    <property type="evidence" value="ECO:0007669"/>
    <property type="project" value="UniProtKB-SubCell"/>
</dbReference>
<evidence type="ECO:0000256" key="5">
    <source>
        <dbReference type="ARBA" id="ARBA00022723"/>
    </source>
</evidence>
<evidence type="ECO:0000256" key="6">
    <source>
        <dbReference type="ARBA" id="ARBA00022946"/>
    </source>
</evidence>
<dbReference type="GO" id="GO:0051537">
    <property type="term" value="F:2 iron, 2 sulfur cluster binding"/>
    <property type="evidence" value="ECO:0007669"/>
    <property type="project" value="UniProtKB-KW"/>
</dbReference>
<dbReference type="Pfam" id="PF08417">
    <property type="entry name" value="PaO"/>
    <property type="match status" value="1"/>
</dbReference>
<dbReference type="EMBL" id="CAJGYO010000001">
    <property type="protein sequence ID" value="CAD6207155.1"/>
    <property type="molecule type" value="Genomic_DNA"/>
</dbReference>
<dbReference type="PANTHER" id="PTHR21266">
    <property type="entry name" value="IRON-SULFUR DOMAIN CONTAINING PROTEIN"/>
    <property type="match status" value="1"/>
</dbReference>
<protein>
    <recommendedName>
        <fullName evidence="10">Rieske domain-containing protein</fullName>
    </recommendedName>
</protein>
<evidence type="ECO:0000256" key="2">
    <source>
        <dbReference type="ARBA" id="ARBA00022528"/>
    </source>
</evidence>
<dbReference type="AlphaFoldDB" id="A0A811MP20"/>
<keyword evidence="7" id="KW-0408">Iron</keyword>
<organism evidence="11 12">
    <name type="scientific">Miscanthus lutarioriparius</name>
    <dbReference type="NCBI Taxonomy" id="422564"/>
    <lineage>
        <taxon>Eukaryota</taxon>
        <taxon>Viridiplantae</taxon>
        <taxon>Streptophyta</taxon>
        <taxon>Embryophyta</taxon>
        <taxon>Tracheophyta</taxon>
        <taxon>Spermatophyta</taxon>
        <taxon>Magnoliopsida</taxon>
        <taxon>Liliopsida</taxon>
        <taxon>Poales</taxon>
        <taxon>Poaceae</taxon>
        <taxon>PACMAD clade</taxon>
        <taxon>Panicoideae</taxon>
        <taxon>Andropogonodae</taxon>
        <taxon>Andropogoneae</taxon>
        <taxon>Saccharinae</taxon>
        <taxon>Miscanthus</taxon>
    </lineage>
</organism>
<feature type="region of interest" description="Disordered" evidence="9">
    <location>
        <begin position="52"/>
        <end position="73"/>
    </location>
</feature>
<sequence length="578" mass="64687">MDPLSLLQLPRASRPPLPLAAAAAPLSSRRLNVSGGARPVPRRLQRRAARLSVSAVATETPQTEQEQPSPSGKERFDWLDQWYPFAPVCDLDPRAPHGKTVLGLSVVAWYDRGAGEWRVFDDACPHRLAPFSEGRIDDKGRLQCVYHGWCFDGAGACKFIPQAPALGPPVHTNPKACVASYPCVVQNNILWFYPRADPEYKDVLQRKQPPLIPEIDDPEFVTVYGIRDLPYGYDILIENLLDPAHVPYAHKGIIRGIRKKEDPGRYVPDLTRVSSLMFGIANEVVLPVHTIRWAYSVADNACCLACCIADRSCLFFFTVEYDKEGGGPAKMKIEQANIQGFVSPQERGYFQFIAPCTSLAGPFPQEDKKKKVPRVMLVFFCIPVGPGRSRVIWAFPRNIGVWLHHITPRWLYHVGQNLVLDSDIFLLHVEERKFAAAGLDNWQKACYVPTSADSMVVAFRNWFRKFSKNQIGWATPQIDQLPPTPTKDQLMERYWSHVAQCTSCSAALKAMKALEVALQVASVAIVGFLAVTKGTLVTSTVQRAAVVSAAVLCFAASRWLANFIQKNFYFQDYIHAYK</sequence>